<protein>
    <submittedName>
        <fullName evidence="2">Uncharacterized protein</fullName>
    </submittedName>
</protein>
<feature type="region of interest" description="Disordered" evidence="1">
    <location>
        <begin position="29"/>
        <end position="136"/>
    </location>
</feature>
<reference evidence="2" key="2">
    <citation type="submission" date="2020-07" db="EMBL/GenBank/DDBJ databases">
        <authorList>
            <person name="Vera ALvarez R."/>
            <person name="Arias-Moreno D.M."/>
            <person name="Jimenez-Jacinto V."/>
            <person name="Jimenez-Bremont J.F."/>
            <person name="Swaminathan K."/>
            <person name="Moose S.P."/>
            <person name="Guerrero-Gonzalez M.L."/>
            <person name="Marino-Ramirez L."/>
            <person name="Landsman D."/>
            <person name="Rodriguez-Kessler M."/>
            <person name="Delgado-Sanchez P."/>
        </authorList>
    </citation>
    <scope>NUCLEOTIDE SEQUENCE</scope>
    <source>
        <tissue evidence="2">Cladode</tissue>
    </source>
</reference>
<reference evidence="2" key="1">
    <citation type="journal article" date="2013" name="J. Plant Res.">
        <title>Effect of fungi and light on seed germination of three Opuntia species from semiarid lands of central Mexico.</title>
        <authorList>
            <person name="Delgado-Sanchez P."/>
            <person name="Jimenez-Bremont J.F."/>
            <person name="Guerrero-Gonzalez Mde L."/>
            <person name="Flores J."/>
        </authorList>
    </citation>
    <scope>NUCLEOTIDE SEQUENCE</scope>
    <source>
        <tissue evidence="2">Cladode</tissue>
    </source>
</reference>
<dbReference type="PANTHER" id="PTHR35741">
    <property type="entry name" value="FACTOR CWC22-LIKE PROTEIN, PUTATIVE (DUF3245)-RELATED"/>
    <property type="match status" value="1"/>
</dbReference>
<feature type="compositionally biased region" description="Basic and acidic residues" evidence="1">
    <location>
        <begin position="59"/>
        <end position="73"/>
    </location>
</feature>
<evidence type="ECO:0000256" key="1">
    <source>
        <dbReference type="SAM" id="MobiDB-lite"/>
    </source>
</evidence>
<dbReference type="InterPro" id="IPR021641">
    <property type="entry name" value="DUF3245"/>
</dbReference>
<sequence length="136" mass="14823">MSVKEQPPAPPPKLVTLNKAFKLAQQWVGQMTGDEEEEAGDMEVEGRPSRLGLGAKVPRKSEIRLSNDAVERRLQKKLGVGKRKSAEDDRPSPSTRNEASGGSDDEENLDSRTSAFAKKRTPPTAAAATKPSKKRK</sequence>
<dbReference type="EMBL" id="GISG01173687">
    <property type="protein sequence ID" value="MBA4652235.1"/>
    <property type="molecule type" value="Transcribed_RNA"/>
</dbReference>
<dbReference type="AlphaFoldDB" id="A0A7C8ZXL6"/>
<dbReference type="Pfam" id="PF11595">
    <property type="entry name" value="DUF3245"/>
    <property type="match status" value="1"/>
</dbReference>
<name>A0A7C8ZXL6_OPUST</name>
<feature type="compositionally biased region" description="Basic residues" evidence="1">
    <location>
        <begin position="74"/>
        <end position="83"/>
    </location>
</feature>
<feature type="compositionally biased region" description="Acidic residues" evidence="1">
    <location>
        <begin position="33"/>
        <end position="43"/>
    </location>
</feature>
<evidence type="ECO:0000313" key="2">
    <source>
        <dbReference type="EMBL" id="MBA4652235.1"/>
    </source>
</evidence>
<organism evidence="2">
    <name type="scientific">Opuntia streptacantha</name>
    <name type="common">Prickly pear cactus</name>
    <name type="synonym">Opuntia cardona</name>
    <dbReference type="NCBI Taxonomy" id="393608"/>
    <lineage>
        <taxon>Eukaryota</taxon>
        <taxon>Viridiplantae</taxon>
        <taxon>Streptophyta</taxon>
        <taxon>Embryophyta</taxon>
        <taxon>Tracheophyta</taxon>
        <taxon>Spermatophyta</taxon>
        <taxon>Magnoliopsida</taxon>
        <taxon>eudicotyledons</taxon>
        <taxon>Gunneridae</taxon>
        <taxon>Pentapetalae</taxon>
        <taxon>Caryophyllales</taxon>
        <taxon>Cactineae</taxon>
        <taxon>Cactaceae</taxon>
        <taxon>Opuntioideae</taxon>
        <taxon>Opuntia</taxon>
    </lineage>
</organism>
<proteinExistence type="predicted"/>
<accession>A0A7C8ZXL6</accession>
<dbReference type="PANTHER" id="PTHR35741:SF1">
    <property type="entry name" value="FACTOR CWC22-LIKE PROTEIN, PUTATIVE (DUF3245)-RELATED"/>
    <property type="match status" value="1"/>
</dbReference>